<evidence type="ECO:0000256" key="3">
    <source>
        <dbReference type="ARBA" id="ARBA00022833"/>
    </source>
</evidence>
<reference evidence="5 6" key="1">
    <citation type="submission" date="2024-03" db="EMBL/GenBank/DDBJ databases">
        <title>Pseudoalteromonas qingdaonensis sp. nov., isolated from the intestines of marine benthic organisms.</title>
        <authorList>
            <person name="Lin X."/>
            <person name="Fang S."/>
            <person name="Hu X."/>
        </authorList>
    </citation>
    <scope>NUCLEOTIDE SEQUENCE [LARGE SCALE GENOMIC DNA]</scope>
    <source>
        <strain evidence="5 6">YIC-827</strain>
    </source>
</reference>
<comment type="caution">
    <text evidence="5">The sequence shown here is derived from an EMBL/GenBank/DDBJ whole genome shotgun (WGS) entry which is preliminary data.</text>
</comment>
<dbReference type="PROSITE" id="PS01358">
    <property type="entry name" value="ZF_RANBP2_1"/>
    <property type="match status" value="1"/>
</dbReference>
<evidence type="ECO:0000256" key="2">
    <source>
        <dbReference type="ARBA" id="ARBA00022771"/>
    </source>
</evidence>
<name>A0ABU9MRT7_9GAMM</name>
<dbReference type="RefSeq" id="WP_342675564.1">
    <property type="nucleotide sequence ID" value="NZ_JBCGCU010000001.1"/>
</dbReference>
<keyword evidence="3" id="KW-0862">Zinc</keyword>
<feature type="domain" description="RanBP2-type" evidence="4">
    <location>
        <begin position="81"/>
        <end position="100"/>
    </location>
</feature>
<keyword evidence="1" id="KW-0479">Metal-binding</keyword>
<evidence type="ECO:0000313" key="5">
    <source>
        <dbReference type="EMBL" id="MEM0514022.1"/>
    </source>
</evidence>
<sequence length="108" mass="12186">MSFKWVLAFDAEHSVEANIVKGMLEHAGIQCLLKGEALQGALGEIPFAETSVSVWVYDIKLPAAQEILLEYRQSKTSAAKWQCQFCQQWNPASFDLCWSCMKDKNEKA</sequence>
<dbReference type="Proteomes" id="UP001447008">
    <property type="component" value="Unassembled WGS sequence"/>
</dbReference>
<evidence type="ECO:0000256" key="1">
    <source>
        <dbReference type="ARBA" id="ARBA00022723"/>
    </source>
</evidence>
<accession>A0ABU9MRT7</accession>
<dbReference type="InterPro" id="IPR018551">
    <property type="entry name" value="DUF2007"/>
</dbReference>
<protein>
    <submittedName>
        <fullName evidence="5">DUF2007 domain-containing protein</fullName>
    </submittedName>
</protein>
<proteinExistence type="predicted"/>
<keyword evidence="6" id="KW-1185">Reference proteome</keyword>
<evidence type="ECO:0000313" key="6">
    <source>
        <dbReference type="Proteomes" id="UP001447008"/>
    </source>
</evidence>
<gene>
    <name evidence="5" type="ORF">WCN91_00975</name>
</gene>
<dbReference type="Pfam" id="PF09413">
    <property type="entry name" value="DUF2007"/>
    <property type="match status" value="1"/>
</dbReference>
<organism evidence="5 6">
    <name type="scientific">Pseudoalteromonas qingdaonensis</name>
    <dbReference type="NCBI Taxonomy" id="3131913"/>
    <lineage>
        <taxon>Bacteria</taxon>
        <taxon>Pseudomonadati</taxon>
        <taxon>Pseudomonadota</taxon>
        <taxon>Gammaproteobacteria</taxon>
        <taxon>Alteromonadales</taxon>
        <taxon>Pseudoalteromonadaceae</taxon>
        <taxon>Pseudoalteromonas</taxon>
    </lineage>
</organism>
<keyword evidence="2" id="KW-0863">Zinc-finger</keyword>
<dbReference type="InterPro" id="IPR001876">
    <property type="entry name" value="Znf_RanBP2"/>
</dbReference>
<dbReference type="EMBL" id="JBCGCU010000001">
    <property type="protein sequence ID" value="MEM0514022.1"/>
    <property type="molecule type" value="Genomic_DNA"/>
</dbReference>
<evidence type="ECO:0000259" key="4">
    <source>
        <dbReference type="PROSITE" id="PS01358"/>
    </source>
</evidence>